<dbReference type="OrthoDB" id="6611207at2759"/>
<comment type="caution">
    <text evidence="1">The sequence shown here is derived from an EMBL/GenBank/DDBJ whole genome shotgun (WGS) entry which is preliminary data.</text>
</comment>
<evidence type="ECO:0000313" key="2">
    <source>
        <dbReference type="Proteomes" id="UP000683360"/>
    </source>
</evidence>
<dbReference type="PANTHER" id="PTHR46880:SF5">
    <property type="entry name" value="DUF4371 DOMAIN-CONTAINING PROTEIN"/>
    <property type="match status" value="1"/>
</dbReference>
<dbReference type="EMBL" id="CAJPWZ010002164">
    <property type="protein sequence ID" value="CAG2232102.1"/>
    <property type="molecule type" value="Genomic_DNA"/>
</dbReference>
<accession>A0A8S3TKM5</accession>
<reference evidence="1" key="1">
    <citation type="submission" date="2021-03" db="EMBL/GenBank/DDBJ databases">
        <authorList>
            <person name="Bekaert M."/>
        </authorList>
    </citation>
    <scope>NUCLEOTIDE SEQUENCE</scope>
</reference>
<sequence length="199" mass="22491">MGCSYLNHLQKGGNANYESQRTLQEMLHIIAEQIAAPILQDICKSRYYSILIDVTTDIAVIKQMTILARYITENNQLPTEHLIGLGSDGASFMVGRKSGTILGGPQLKMKEVLNTRWLSHDRAKIDVDFTLIETLVSATQITITKLIKQPGHHMQSLLTCLDNLSEYGVRLRQSNIDNFKRDIYQPYLENVVQMTPEPT</sequence>
<dbReference type="PANTHER" id="PTHR46880">
    <property type="entry name" value="RAS-ASSOCIATING DOMAIN-CONTAINING PROTEIN"/>
    <property type="match status" value="1"/>
</dbReference>
<dbReference type="AlphaFoldDB" id="A0A8S3TKM5"/>
<name>A0A8S3TKM5_MYTED</name>
<proteinExistence type="predicted"/>
<gene>
    <name evidence="1" type="ORF">MEDL_44837</name>
</gene>
<dbReference type="Proteomes" id="UP000683360">
    <property type="component" value="Unassembled WGS sequence"/>
</dbReference>
<evidence type="ECO:0000313" key="1">
    <source>
        <dbReference type="EMBL" id="CAG2232102.1"/>
    </source>
</evidence>
<protein>
    <recommendedName>
        <fullName evidence="3">DUF4371 domain-containing protein</fullName>
    </recommendedName>
</protein>
<organism evidence="1 2">
    <name type="scientific">Mytilus edulis</name>
    <name type="common">Blue mussel</name>
    <dbReference type="NCBI Taxonomy" id="6550"/>
    <lineage>
        <taxon>Eukaryota</taxon>
        <taxon>Metazoa</taxon>
        <taxon>Spiralia</taxon>
        <taxon>Lophotrochozoa</taxon>
        <taxon>Mollusca</taxon>
        <taxon>Bivalvia</taxon>
        <taxon>Autobranchia</taxon>
        <taxon>Pteriomorphia</taxon>
        <taxon>Mytilida</taxon>
        <taxon>Mytiloidea</taxon>
        <taxon>Mytilidae</taxon>
        <taxon>Mytilinae</taxon>
        <taxon>Mytilus</taxon>
    </lineage>
</organism>
<keyword evidence="2" id="KW-1185">Reference proteome</keyword>
<evidence type="ECO:0008006" key="3">
    <source>
        <dbReference type="Google" id="ProtNLM"/>
    </source>
</evidence>